<comment type="caution">
    <text evidence="2">The sequence shown here is derived from an EMBL/GenBank/DDBJ whole genome shotgun (WGS) entry which is preliminary data.</text>
</comment>
<dbReference type="PATRIC" id="fig|242163.4.peg.2614"/>
<feature type="compositionally biased region" description="Basic and acidic residues" evidence="1">
    <location>
        <begin position="387"/>
        <end position="403"/>
    </location>
</feature>
<organism evidence="2 3">
    <name type="scientific">Candidatus Burkholderia verschuerenii</name>
    <dbReference type="NCBI Taxonomy" id="242163"/>
    <lineage>
        <taxon>Bacteria</taxon>
        <taxon>Pseudomonadati</taxon>
        <taxon>Pseudomonadota</taxon>
        <taxon>Betaproteobacteria</taxon>
        <taxon>Burkholderiales</taxon>
        <taxon>Burkholderiaceae</taxon>
        <taxon>Burkholderia</taxon>
    </lineage>
</organism>
<dbReference type="EMBL" id="LFJJ01000002">
    <property type="protein sequence ID" value="KND62338.1"/>
    <property type="molecule type" value="Genomic_DNA"/>
</dbReference>
<evidence type="ECO:0000313" key="2">
    <source>
        <dbReference type="EMBL" id="KND62338.1"/>
    </source>
</evidence>
<dbReference type="AlphaFoldDB" id="A0A0L0MJ43"/>
<dbReference type="Proteomes" id="UP000036959">
    <property type="component" value="Unassembled WGS sequence"/>
</dbReference>
<reference evidence="3" key="1">
    <citation type="submission" date="2015-06" db="EMBL/GenBank/DDBJ databases">
        <title>Comparative genomics of Burkholderia leaf nodule symbionts.</title>
        <authorList>
            <person name="Carlier A."/>
            <person name="Eberl L."/>
            <person name="Pinto-Carbo M."/>
        </authorList>
    </citation>
    <scope>NUCLEOTIDE SEQUENCE [LARGE SCALE GENOMIC DNA]</scope>
    <source>
        <strain evidence="3">UZHbot4</strain>
    </source>
</reference>
<protein>
    <submittedName>
        <fullName evidence="2">Uncharacterized protein</fullName>
    </submittedName>
</protein>
<evidence type="ECO:0000256" key="1">
    <source>
        <dbReference type="SAM" id="MobiDB-lite"/>
    </source>
</evidence>
<evidence type="ECO:0000313" key="3">
    <source>
        <dbReference type="Proteomes" id="UP000036959"/>
    </source>
</evidence>
<keyword evidence="3" id="KW-1185">Reference proteome</keyword>
<accession>A0A0L0MJ43</accession>
<proteinExistence type="predicted"/>
<sequence length="409" mass="43219">MVSSVAGQGPIPGGATSAPSFFSQKPITTLVGGALHVNKSALSARAQAAPGVASDDDGLFLRLIAAIRQFLARICRAILPSKFFASSTADNSRPDGFAVSPQGSQGPVMSETDQELVIDGLPESSLDRIRQTIDEMVNVAVGDTLPNSLKAALAMPELGRRQAFRVLLQQNFGDTRQMREVRVELRRQIEEMIEPFAHEYGMDKETALTLFRADLESGGGAIADRVDPNSEIRGHVAELKRLETALAALAKARGMICTRAMEAGAYTREELAAVVAAQGLDTEFLFKAEAVAAQPADAMPESGASVASAPASANVVSMADYRQSSDSIVPADYTPGEGQPLSPAVAGAVDLLVEQGVIEREAVQEIAQSVVVDAALSDESEFELEADAHGDDLGDFLKKDRASKPGLKL</sequence>
<name>A0A0L0MJ43_9BURK</name>
<gene>
    <name evidence="2" type="ORF">BVER_01809</name>
</gene>
<feature type="region of interest" description="Disordered" evidence="1">
    <location>
        <begin position="387"/>
        <end position="409"/>
    </location>
</feature>
<feature type="region of interest" description="Disordered" evidence="1">
    <location>
        <begin position="88"/>
        <end position="109"/>
    </location>
</feature>